<name>A0A174EWG8_9FIRM</name>
<organism evidence="4 5">
    <name type="scientific">Faecalicatena contorta</name>
    <dbReference type="NCBI Taxonomy" id="39482"/>
    <lineage>
        <taxon>Bacteria</taxon>
        <taxon>Bacillati</taxon>
        <taxon>Bacillota</taxon>
        <taxon>Clostridia</taxon>
        <taxon>Lachnospirales</taxon>
        <taxon>Lachnospiraceae</taxon>
        <taxon>Faecalicatena</taxon>
    </lineage>
</organism>
<feature type="compositionally biased region" description="Basic and acidic residues" evidence="2">
    <location>
        <begin position="83"/>
        <end position="127"/>
    </location>
</feature>
<dbReference type="Pfam" id="PF01520">
    <property type="entry name" value="Amidase_3"/>
    <property type="match status" value="1"/>
</dbReference>
<evidence type="ECO:0000313" key="4">
    <source>
        <dbReference type="EMBL" id="CUO41811.1"/>
    </source>
</evidence>
<dbReference type="SMART" id="SM00646">
    <property type="entry name" value="Ami_3"/>
    <property type="match status" value="1"/>
</dbReference>
<dbReference type="EMBL" id="CYZU01000017">
    <property type="protein sequence ID" value="CUO41811.1"/>
    <property type="molecule type" value="Genomic_DNA"/>
</dbReference>
<evidence type="ECO:0000256" key="2">
    <source>
        <dbReference type="SAM" id="MobiDB-lite"/>
    </source>
</evidence>
<dbReference type="GO" id="GO:0008745">
    <property type="term" value="F:N-acetylmuramoyl-L-alanine amidase activity"/>
    <property type="evidence" value="ECO:0007669"/>
    <property type="project" value="UniProtKB-EC"/>
</dbReference>
<dbReference type="Proteomes" id="UP000095544">
    <property type="component" value="Unassembled WGS sequence"/>
</dbReference>
<dbReference type="STRING" id="39482.ERS852491_02152"/>
<dbReference type="EC" id="3.5.1.28" evidence="4"/>
<feature type="domain" description="MurNAc-LAA" evidence="3">
    <location>
        <begin position="214"/>
        <end position="333"/>
    </location>
</feature>
<dbReference type="SUPFAM" id="SSF53187">
    <property type="entry name" value="Zn-dependent exopeptidases"/>
    <property type="match status" value="1"/>
</dbReference>
<protein>
    <submittedName>
        <fullName evidence="4">N-acetylmuramoyl-L-alanine amidase LytC</fullName>
        <ecNumber evidence="4">3.5.1.28</ecNumber>
    </submittedName>
</protein>
<sequence>MRLKGRIMDKKKIRGIAGIAVVLAVAAAGVFIYSARKPERAAGKQVMAGQVSRQASSQTETPKAGAEKQNNGDTPKAGLAELNAKESNTEESNTEKSDIEESNTKKSDPVKPDTQEPDTAAEHEKTENQIIIALDPGHQGPDAGMMGEEEDGPGSGIMKAKTTSGTAGRFTGLAEYQLNLDIANRVKACLAERGFQVVMTRENHETSVSNQDRAKIANESGAELCVRIHANGSESPESAGALCLVMSPDNPYAGGLYEESFRLAENVLNSYCAATGIYNRGVQTDDTMTGINWSQVPVIILEMGFMTNQQDDTQMADPEFQQKMAEGIANGIASYIRE</sequence>
<feature type="region of interest" description="Disordered" evidence="2">
    <location>
        <begin position="38"/>
        <end position="127"/>
    </location>
</feature>
<evidence type="ECO:0000313" key="5">
    <source>
        <dbReference type="Proteomes" id="UP000095544"/>
    </source>
</evidence>
<dbReference type="AlphaFoldDB" id="A0A174EWG8"/>
<dbReference type="PANTHER" id="PTHR30404">
    <property type="entry name" value="N-ACETYLMURAMOYL-L-ALANINE AMIDASE"/>
    <property type="match status" value="1"/>
</dbReference>
<dbReference type="CDD" id="cd02696">
    <property type="entry name" value="MurNAc-LAA"/>
    <property type="match status" value="1"/>
</dbReference>
<dbReference type="Gene3D" id="3.40.630.40">
    <property type="entry name" value="Zn-dependent exopeptidases"/>
    <property type="match status" value="1"/>
</dbReference>
<gene>
    <name evidence="4" type="primary">lytC</name>
    <name evidence="4" type="ORF">ERS852491_02152</name>
</gene>
<keyword evidence="1 4" id="KW-0378">Hydrolase</keyword>
<dbReference type="GO" id="GO:0030288">
    <property type="term" value="C:outer membrane-bounded periplasmic space"/>
    <property type="evidence" value="ECO:0007669"/>
    <property type="project" value="TreeGrafter"/>
</dbReference>
<dbReference type="GO" id="GO:0009253">
    <property type="term" value="P:peptidoglycan catabolic process"/>
    <property type="evidence" value="ECO:0007669"/>
    <property type="project" value="InterPro"/>
</dbReference>
<feature type="compositionally biased region" description="Polar residues" evidence="2">
    <location>
        <begin position="51"/>
        <end position="61"/>
    </location>
</feature>
<evidence type="ECO:0000259" key="3">
    <source>
        <dbReference type="SMART" id="SM00646"/>
    </source>
</evidence>
<evidence type="ECO:0000256" key="1">
    <source>
        <dbReference type="ARBA" id="ARBA00022801"/>
    </source>
</evidence>
<dbReference type="PANTHER" id="PTHR30404:SF0">
    <property type="entry name" value="N-ACETYLMURAMOYL-L-ALANINE AMIDASE AMIC"/>
    <property type="match status" value="1"/>
</dbReference>
<proteinExistence type="predicted"/>
<reference evidence="4 5" key="1">
    <citation type="submission" date="2015-09" db="EMBL/GenBank/DDBJ databases">
        <authorList>
            <consortium name="Pathogen Informatics"/>
        </authorList>
    </citation>
    <scope>NUCLEOTIDE SEQUENCE [LARGE SCALE GENOMIC DNA]</scope>
    <source>
        <strain evidence="4 5">2789STDY5834876</strain>
    </source>
</reference>
<dbReference type="InterPro" id="IPR002508">
    <property type="entry name" value="MurNAc-LAA_cat"/>
</dbReference>
<accession>A0A174EWG8</accession>
<dbReference type="InterPro" id="IPR050695">
    <property type="entry name" value="N-acetylmuramoyl_amidase_3"/>
</dbReference>